<keyword evidence="6 7" id="KW-0472">Membrane</keyword>
<feature type="transmembrane region" description="Helical" evidence="7">
    <location>
        <begin position="119"/>
        <end position="136"/>
    </location>
</feature>
<feature type="transmembrane region" description="Helical" evidence="7">
    <location>
        <begin position="94"/>
        <end position="113"/>
    </location>
</feature>
<evidence type="ECO:0000256" key="7">
    <source>
        <dbReference type="SAM" id="Phobius"/>
    </source>
</evidence>
<reference evidence="8 9" key="1">
    <citation type="submission" date="2014-06" db="EMBL/GenBank/DDBJ databases">
        <title>Draft genome sequence of Idiomarina sp. MCCC 1A10513.</title>
        <authorList>
            <person name="Du J."/>
            <person name="Lai Q."/>
            <person name="Shao Z."/>
        </authorList>
    </citation>
    <scope>NUCLEOTIDE SEQUENCE [LARGE SCALE GENOMIC DNA]</scope>
    <source>
        <strain evidence="8 9">MCCC 1A10513</strain>
    </source>
</reference>
<comment type="similarity">
    <text evidence="2">Belongs to the UPF0718 family.</text>
</comment>
<dbReference type="eggNOG" id="COG0701">
    <property type="taxonomic scope" value="Bacteria"/>
</dbReference>
<dbReference type="AlphaFoldDB" id="A0A094IP89"/>
<dbReference type="OrthoDB" id="9811980at2"/>
<comment type="subcellular location">
    <subcellularLocation>
        <location evidence="1">Cell membrane</location>
        <topology evidence="1">Multi-pass membrane protein</topology>
    </subcellularLocation>
</comment>
<organism evidence="8 9">
    <name type="scientific">Pseudidiomarina atlantica</name>
    <dbReference type="NCBI Taxonomy" id="1517416"/>
    <lineage>
        <taxon>Bacteria</taxon>
        <taxon>Pseudomonadati</taxon>
        <taxon>Pseudomonadota</taxon>
        <taxon>Gammaproteobacteria</taxon>
        <taxon>Alteromonadales</taxon>
        <taxon>Idiomarinaceae</taxon>
        <taxon>Pseudidiomarina</taxon>
    </lineage>
</organism>
<protein>
    <submittedName>
        <fullName evidence="8">Permease</fullName>
    </submittedName>
</protein>
<evidence type="ECO:0000313" key="9">
    <source>
        <dbReference type="Proteomes" id="UP000053718"/>
    </source>
</evidence>
<keyword evidence="9" id="KW-1185">Reference proteome</keyword>
<comment type="caution">
    <text evidence="8">The sequence shown here is derived from an EMBL/GenBank/DDBJ whole genome shotgun (WGS) entry which is preliminary data.</text>
</comment>
<dbReference type="PANTHER" id="PTHR42775:SF1">
    <property type="entry name" value="PERMEASE RV2963-RELATED"/>
    <property type="match status" value="1"/>
</dbReference>
<proteinExistence type="inferred from homology"/>
<keyword evidence="4 7" id="KW-0812">Transmembrane</keyword>
<dbReference type="Pfam" id="PF03773">
    <property type="entry name" value="ArsP_1"/>
    <property type="match status" value="1"/>
</dbReference>
<name>A0A094IP89_9GAMM</name>
<evidence type="ECO:0000256" key="5">
    <source>
        <dbReference type="ARBA" id="ARBA00022989"/>
    </source>
</evidence>
<feature type="transmembrane region" description="Helical" evidence="7">
    <location>
        <begin position="12"/>
        <end position="40"/>
    </location>
</feature>
<dbReference type="STRING" id="1517416.IDAT_03905"/>
<feature type="transmembrane region" description="Helical" evidence="7">
    <location>
        <begin position="228"/>
        <end position="247"/>
    </location>
</feature>
<feature type="transmembrane region" description="Helical" evidence="7">
    <location>
        <begin position="259"/>
        <end position="283"/>
    </location>
</feature>
<feature type="transmembrane region" description="Helical" evidence="7">
    <location>
        <begin position="295"/>
        <end position="323"/>
    </location>
</feature>
<feature type="transmembrane region" description="Helical" evidence="7">
    <location>
        <begin position="344"/>
        <end position="362"/>
    </location>
</feature>
<evidence type="ECO:0000256" key="4">
    <source>
        <dbReference type="ARBA" id="ARBA00022692"/>
    </source>
</evidence>
<feature type="transmembrane region" description="Helical" evidence="7">
    <location>
        <begin position="60"/>
        <end position="82"/>
    </location>
</feature>
<gene>
    <name evidence="8" type="ORF">IDAT_03905</name>
</gene>
<feature type="transmembrane region" description="Helical" evidence="7">
    <location>
        <begin position="387"/>
        <end position="408"/>
    </location>
</feature>
<evidence type="ECO:0000313" key="8">
    <source>
        <dbReference type="EMBL" id="KFZ29500.1"/>
    </source>
</evidence>
<dbReference type="PANTHER" id="PTHR42775">
    <property type="entry name" value="PERMEASE RV2963-RELATED"/>
    <property type="match status" value="1"/>
</dbReference>
<dbReference type="Proteomes" id="UP000053718">
    <property type="component" value="Unassembled WGS sequence"/>
</dbReference>
<evidence type="ECO:0000256" key="1">
    <source>
        <dbReference type="ARBA" id="ARBA00004651"/>
    </source>
</evidence>
<keyword evidence="3" id="KW-1003">Cell membrane</keyword>
<evidence type="ECO:0000256" key="6">
    <source>
        <dbReference type="ARBA" id="ARBA00023136"/>
    </source>
</evidence>
<sequence>MDAFLQQWQSASLTSVGFFWMALWAFVLGYFISSIIQVLITRRQMREVMGDDGARSVALGAFFGFISSSCSFAALATTRALFNKGAAFTASMAFLLASTNLVIELGFVIAVFLSWQFVIGEYLGGILLIVLAWLFVKFTRPRQLIENARDENADGADDESYDLRHWGDVTDPELWQQVAQKFVMEWQMVWKDILLGFTVAGLIAAFVPSEFFAWLFQGVGTETNDVGFWAVLQQAVVGPIAAFFTFIGSMGNIPLAAVLYGEGVAFAGVMAFIFSDLVVLPVLRINAQYYGWKMALYITAMLFVCLVATSLILHYGFAAFDLLPSGDSVKAITERDHFQLNYGFYLNLAALVLTAVLARFWWQRQQAHAHHEHHHDHGSTSTGLATYLMRVLVVLALLWLAGGLVLALI</sequence>
<feature type="transmembrane region" description="Helical" evidence="7">
    <location>
        <begin position="193"/>
        <end position="216"/>
    </location>
</feature>
<dbReference type="GO" id="GO:0005886">
    <property type="term" value="C:plasma membrane"/>
    <property type="evidence" value="ECO:0007669"/>
    <property type="project" value="UniProtKB-SubCell"/>
</dbReference>
<accession>A0A094IP89</accession>
<dbReference type="EMBL" id="JPIN01000002">
    <property type="protein sequence ID" value="KFZ29500.1"/>
    <property type="molecule type" value="Genomic_DNA"/>
</dbReference>
<evidence type="ECO:0000256" key="2">
    <source>
        <dbReference type="ARBA" id="ARBA00006386"/>
    </source>
</evidence>
<dbReference type="InterPro" id="IPR005524">
    <property type="entry name" value="DUF318"/>
</dbReference>
<dbReference type="InterPro" id="IPR053166">
    <property type="entry name" value="UPF0718_permease"/>
</dbReference>
<evidence type="ECO:0000256" key="3">
    <source>
        <dbReference type="ARBA" id="ARBA00022475"/>
    </source>
</evidence>
<dbReference type="RefSeq" id="WP_034730669.1">
    <property type="nucleotide sequence ID" value="NZ_JPIN01000002.1"/>
</dbReference>
<keyword evidence="5 7" id="KW-1133">Transmembrane helix</keyword>